<dbReference type="InterPro" id="IPR036397">
    <property type="entry name" value="RNaseH_sf"/>
</dbReference>
<dbReference type="RefSeq" id="WP_098062178.1">
    <property type="nucleotide sequence ID" value="NZ_PDEP01000007.1"/>
</dbReference>
<name>A0A2H3NNT0_9BACT</name>
<evidence type="ECO:0000256" key="3">
    <source>
        <dbReference type="ARBA" id="ARBA00022839"/>
    </source>
</evidence>
<evidence type="ECO:0000256" key="1">
    <source>
        <dbReference type="ARBA" id="ARBA00022722"/>
    </source>
</evidence>
<dbReference type="InterPro" id="IPR012337">
    <property type="entry name" value="RNaseH-like_sf"/>
</dbReference>
<sequence length="226" mass="24708">MLSSLWLDATRWWWMRKDVHEPLRTVLHTGPPRAHTPIADIKIVAVDLELTGLDPRADQIVAIGWVVIEQGRIRMQSARRTLVQIDGSVADSATVHGIVDASLQDALPLADALNPLLQEMTRAALLAHHAPVEQRFLNAACRSCFGAPLLVPVIDTVALGRRLLERGTRSAADDALRLPALRQRCGLPTYPAHDALTDALATAELFLAQCTRFGDIGDMPLSVVRS</sequence>
<dbReference type="EMBL" id="PDEP01000007">
    <property type="protein sequence ID" value="PEN06653.1"/>
    <property type="molecule type" value="Genomic_DNA"/>
</dbReference>
<dbReference type="PANTHER" id="PTHR30231:SF4">
    <property type="entry name" value="PROTEIN NEN2"/>
    <property type="match status" value="1"/>
</dbReference>
<dbReference type="SUPFAM" id="SSF53098">
    <property type="entry name" value="Ribonuclease H-like"/>
    <property type="match status" value="1"/>
</dbReference>
<protein>
    <submittedName>
        <fullName evidence="5">DNA polymerase III subunit epsilon</fullName>
    </submittedName>
</protein>
<reference evidence="5 6" key="1">
    <citation type="submission" date="2017-10" db="EMBL/GenBank/DDBJ databases">
        <title>Draft genome of Longimonas halophila.</title>
        <authorList>
            <person name="Goh K.M."/>
            <person name="Shamsir M.S."/>
            <person name="Lim S.W."/>
        </authorList>
    </citation>
    <scope>NUCLEOTIDE SEQUENCE [LARGE SCALE GENOMIC DNA]</scope>
    <source>
        <strain evidence="5 6">KCTC 42399</strain>
    </source>
</reference>
<keyword evidence="2" id="KW-0378">Hydrolase</keyword>
<evidence type="ECO:0000313" key="6">
    <source>
        <dbReference type="Proteomes" id="UP000221024"/>
    </source>
</evidence>
<dbReference type="Proteomes" id="UP000221024">
    <property type="component" value="Unassembled WGS sequence"/>
</dbReference>
<dbReference type="Pfam" id="PF00929">
    <property type="entry name" value="RNase_T"/>
    <property type="match status" value="1"/>
</dbReference>
<proteinExistence type="predicted"/>
<dbReference type="OrthoDB" id="9803913at2"/>
<dbReference type="SMART" id="SM00479">
    <property type="entry name" value="EXOIII"/>
    <property type="match status" value="1"/>
</dbReference>
<keyword evidence="3" id="KW-0269">Exonuclease</keyword>
<dbReference type="PANTHER" id="PTHR30231">
    <property type="entry name" value="DNA POLYMERASE III SUBUNIT EPSILON"/>
    <property type="match status" value="1"/>
</dbReference>
<dbReference type="GO" id="GO:0003676">
    <property type="term" value="F:nucleic acid binding"/>
    <property type="evidence" value="ECO:0007669"/>
    <property type="project" value="InterPro"/>
</dbReference>
<comment type="caution">
    <text evidence="5">The sequence shown here is derived from an EMBL/GenBank/DDBJ whole genome shotgun (WGS) entry which is preliminary data.</text>
</comment>
<gene>
    <name evidence="5" type="ORF">CRI93_08375</name>
</gene>
<evidence type="ECO:0000259" key="4">
    <source>
        <dbReference type="SMART" id="SM00479"/>
    </source>
</evidence>
<accession>A0A2H3NNT0</accession>
<dbReference type="InterPro" id="IPR013520">
    <property type="entry name" value="Ribonucl_H"/>
</dbReference>
<feature type="domain" description="Exonuclease" evidence="4">
    <location>
        <begin position="42"/>
        <end position="215"/>
    </location>
</feature>
<evidence type="ECO:0000256" key="2">
    <source>
        <dbReference type="ARBA" id="ARBA00022801"/>
    </source>
</evidence>
<keyword evidence="1" id="KW-0540">Nuclease</keyword>
<dbReference type="Gene3D" id="3.30.420.10">
    <property type="entry name" value="Ribonuclease H-like superfamily/Ribonuclease H"/>
    <property type="match status" value="1"/>
</dbReference>
<dbReference type="GO" id="GO:0008408">
    <property type="term" value="F:3'-5' exonuclease activity"/>
    <property type="evidence" value="ECO:0007669"/>
    <property type="project" value="TreeGrafter"/>
</dbReference>
<evidence type="ECO:0000313" key="5">
    <source>
        <dbReference type="EMBL" id="PEN06653.1"/>
    </source>
</evidence>
<organism evidence="5 6">
    <name type="scientific">Longimonas halophila</name>
    <dbReference type="NCBI Taxonomy" id="1469170"/>
    <lineage>
        <taxon>Bacteria</taxon>
        <taxon>Pseudomonadati</taxon>
        <taxon>Rhodothermota</taxon>
        <taxon>Rhodothermia</taxon>
        <taxon>Rhodothermales</taxon>
        <taxon>Salisaetaceae</taxon>
        <taxon>Longimonas</taxon>
    </lineage>
</organism>
<dbReference type="AlphaFoldDB" id="A0A2H3NNT0"/>
<keyword evidence="6" id="KW-1185">Reference proteome</keyword>
<dbReference type="GO" id="GO:0006259">
    <property type="term" value="P:DNA metabolic process"/>
    <property type="evidence" value="ECO:0007669"/>
    <property type="project" value="UniProtKB-ARBA"/>
</dbReference>
<dbReference type="GO" id="GO:0005829">
    <property type="term" value="C:cytosol"/>
    <property type="evidence" value="ECO:0007669"/>
    <property type="project" value="TreeGrafter"/>
</dbReference>
<dbReference type="CDD" id="cd06127">
    <property type="entry name" value="DEDDh"/>
    <property type="match status" value="1"/>
</dbReference>